<feature type="transmembrane region" description="Helical" evidence="1">
    <location>
        <begin position="6"/>
        <end position="27"/>
    </location>
</feature>
<feature type="transmembrane region" description="Helical" evidence="1">
    <location>
        <begin position="48"/>
        <end position="68"/>
    </location>
</feature>
<evidence type="ECO:0000313" key="2">
    <source>
        <dbReference type="EMBL" id="MFC5985452.1"/>
    </source>
</evidence>
<gene>
    <name evidence="2" type="ORF">ACFPXP_03235</name>
</gene>
<keyword evidence="1" id="KW-0812">Transmembrane</keyword>
<comment type="caution">
    <text evidence="2">The sequence shown here is derived from an EMBL/GenBank/DDBJ whole genome shotgun (WGS) entry which is preliminary data.</text>
</comment>
<evidence type="ECO:0000256" key="1">
    <source>
        <dbReference type="SAM" id="Phobius"/>
    </source>
</evidence>
<proteinExistence type="predicted"/>
<keyword evidence="3" id="KW-1185">Reference proteome</keyword>
<dbReference type="Proteomes" id="UP001596250">
    <property type="component" value="Unassembled WGS sequence"/>
</dbReference>
<reference evidence="3" key="1">
    <citation type="journal article" date="2019" name="Int. J. Syst. Evol. Microbiol.">
        <title>The Global Catalogue of Microorganisms (GCM) 10K type strain sequencing project: providing services to taxonomists for standard genome sequencing and annotation.</title>
        <authorList>
            <consortium name="The Broad Institute Genomics Platform"/>
            <consortium name="The Broad Institute Genome Sequencing Center for Infectious Disease"/>
            <person name="Wu L."/>
            <person name="Ma J."/>
        </authorList>
    </citation>
    <scope>NUCLEOTIDE SEQUENCE [LARGE SCALE GENOMIC DNA]</scope>
    <source>
        <strain evidence="3">CCM 8749</strain>
    </source>
</reference>
<dbReference type="EMBL" id="JBHSQV010000026">
    <property type="protein sequence ID" value="MFC5985452.1"/>
    <property type="molecule type" value="Genomic_DNA"/>
</dbReference>
<keyword evidence="1" id="KW-1133">Transmembrane helix</keyword>
<name>A0ABW1IK63_9BACL</name>
<evidence type="ECO:0000313" key="3">
    <source>
        <dbReference type="Proteomes" id="UP001596250"/>
    </source>
</evidence>
<accession>A0ABW1IK63</accession>
<sequence length="69" mass="7577">MNEWLIYGSILLLCVLSAVATIVIGNIQQNKENPDYMKRTKGNILRLSLVYVAAGVLSIVALVIFLVVT</sequence>
<keyword evidence="1" id="KW-0472">Membrane</keyword>
<organism evidence="2 3">
    <name type="scientific">Marinicrinis lubricantis</name>
    <dbReference type="NCBI Taxonomy" id="2086470"/>
    <lineage>
        <taxon>Bacteria</taxon>
        <taxon>Bacillati</taxon>
        <taxon>Bacillota</taxon>
        <taxon>Bacilli</taxon>
        <taxon>Bacillales</taxon>
        <taxon>Paenibacillaceae</taxon>
    </lineage>
</organism>
<protein>
    <submittedName>
        <fullName evidence="2">Uncharacterized protein</fullName>
    </submittedName>
</protein>
<dbReference type="RefSeq" id="WP_379892302.1">
    <property type="nucleotide sequence ID" value="NZ_CBCSCT010000050.1"/>
</dbReference>